<keyword evidence="1" id="KW-0479">Metal-binding</keyword>
<dbReference type="RefSeq" id="WP_008181334.1">
    <property type="nucleotide sequence ID" value="NZ_GL890840.1"/>
</dbReference>
<name>F4XNB3_9CYAN</name>
<dbReference type="AlphaFoldDB" id="F4XNB3"/>
<dbReference type="InterPro" id="IPR050197">
    <property type="entry name" value="Aldolase_class_II_sugar_metab"/>
</dbReference>
<evidence type="ECO:0000259" key="3">
    <source>
        <dbReference type="SMART" id="SM01007"/>
    </source>
</evidence>
<dbReference type="eggNOG" id="COG0235">
    <property type="taxonomic scope" value="Bacteria"/>
</dbReference>
<evidence type="ECO:0000313" key="4">
    <source>
        <dbReference type="EMBL" id="EGJ34172.1"/>
    </source>
</evidence>
<feature type="domain" description="Class II aldolase/adducin N-terminal" evidence="3">
    <location>
        <begin position="36"/>
        <end position="220"/>
    </location>
</feature>
<dbReference type="PANTHER" id="PTHR22789">
    <property type="entry name" value="FUCULOSE PHOSPHATE ALDOLASE"/>
    <property type="match status" value="1"/>
</dbReference>
<accession>F4XNB3</accession>
<dbReference type="EMBL" id="GL890840">
    <property type="protein sequence ID" value="EGJ34172.1"/>
    <property type="molecule type" value="Genomic_DNA"/>
</dbReference>
<dbReference type="SUPFAM" id="SSF53639">
    <property type="entry name" value="AraD/HMP-PK domain-like"/>
    <property type="match status" value="1"/>
</dbReference>
<dbReference type="GO" id="GO:0016832">
    <property type="term" value="F:aldehyde-lyase activity"/>
    <property type="evidence" value="ECO:0007669"/>
    <property type="project" value="TreeGrafter"/>
</dbReference>
<proteinExistence type="predicted"/>
<organism evidence="4 5">
    <name type="scientific">Moorena producens 3L</name>
    <dbReference type="NCBI Taxonomy" id="489825"/>
    <lineage>
        <taxon>Bacteria</taxon>
        <taxon>Bacillati</taxon>
        <taxon>Cyanobacteriota</taxon>
        <taxon>Cyanophyceae</taxon>
        <taxon>Coleofasciculales</taxon>
        <taxon>Coleofasciculaceae</taxon>
        <taxon>Moorena</taxon>
    </lineage>
</organism>
<dbReference type="GO" id="GO:0046872">
    <property type="term" value="F:metal ion binding"/>
    <property type="evidence" value="ECO:0007669"/>
    <property type="project" value="UniProtKB-KW"/>
</dbReference>
<dbReference type="GO" id="GO:0019323">
    <property type="term" value="P:pentose catabolic process"/>
    <property type="evidence" value="ECO:0007669"/>
    <property type="project" value="TreeGrafter"/>
</dbReference>
<sequence length="259" mass="28546">MVLKGDKIADKVPKFPDQVQLSMIIKSIPVETITAQQIIDTCLRMNSLGINQGTSGNVSVRVRDSIGEAIAITPSGLDYEDLTPDKICKIYFGKDKEPVFAENNRYLPSSEWRFHYDILLNRPDVNAIVHTHSIHATALACMGIPIPSFHYMVARTGGSSIKVADYATFGTQELSNNALKALGNSLACLLKNHGMIACGKDLRHALKVAQELETLAQIYLKILSVNKIYGEPQLLSEEEMQIVIEKFKTYGVQPNIGNG</sequence>
<protein>
    <submittedName>
        <fullName evidence="4">Class II aldolase/adducin family protein</fullName>
    </submittedName>
</protein>
<keyword evidence="5" id="KW-1185">Reference proteome</keyword>
<dbReference type="SMART" id="SM01007">
    <property type="entry name" value="Aldolase_II"/>
    <property type="match status" value="1"/>
</dbReference>
<dbReference type="Pfam" id="PF00596">
    <property type="entry name" value="Aldolase_II"/>
    <property type="match status" value="1"/>
</dbReference>
<dbReference type="HOGENOM" id="CLU_006033_3_0_3"/>
<evidence type="ECO:0000256" key="1">
    <source>
        <dbReference type="ARBA" id="ARBA00022723"/>
    </source>
</evidence>
<dbReference type="PANTHER" id="PTHR22789:SF0">
    <property type="entry name" value="3-OXO-TETRONATE 4-PHOSPHATE DECARBOXYLASE-RELATED"/>
    <property type="match status" value="1"/>
</dbReference>
<dbReference type="GO" id="GO:0005829">
    <property type="term" value="C:cytosol"/>
    <property type="evidence" value="ECO:0007669"/>
    <property type="project" value="TreeGrafter"/>
</dbReference>
<dbReference type="Proteomes" id="UP000003959">
    <property type="component" value="Unassembled WGS sequence"/>
</dbReference>
<keyword evidence="2" id="KW-0456">Lyase</keyword>
<dbReference type="InterPro" id="IPR036409">
    <property type="entry name" value="Aldolase_II/adducin_N_sf"/>
</dbReference>
<dbReference type="InterPro" id="IPR001303">
    <property type="entry name" value="Aldolase_II/adducin_N"/>
</dbReference>
<reference evidence="5" key="1">
    <citation type="journal article" date="2011" name="Proc. Natl. Acad. Sci. U.S.A.">
        <title>Genomic insights into the physiology and ecology of the marine filamentous cyanobacterium Lyngbya majuscula.</title>
        <authorList>
            <person name="Jones A.C."/>
            <person name="Monroe E.A."/>
            <person name="Podell S."/>
            <person name="Hess W.R."/>
            <person name="Klages S."/>
            <person name="Esquenazi E."/>
            <person name="Niessen S."/>
            <person name="Hoover H."/>
            <person name="Rothmann M."/>
            <person name="Lasken R.S."/>
            <person name="Yates J.R.III."/>
            <person name="Reinhardt R."/>
            <person name="Kube M."/>
            <person name="Burkart M.D."/>
            <person name="Allen E.E."/>
            <person name="Dorrestein P.C."/>
            <person name="Gerwick W.H."/>
            <person name="Gerwick L."/>
        </authorList>
    </citation>
    <scope>NUCLEOTIDE SEQUENCE [LARGE SCALE GENOMIC DNA]</scope>
    <source>
        <strain evidence="5">3L</strain>
    </source>
</reference>
<gene>
    <name evidence="4" type="ORF">LYNGBM3L_23860</name>
</gene>
<evidence type="ECO:0000256" key="2">
    <source>
        <dbReference type="ARBA" id="ARBA00023239"/>
    </source>
</evidence>
<dbReference type="Gene3D" id="3.40.225.10">
    <property type="entry name" value="Class II aldolase/adducin N-terminal domain"/>
    <property type="match status" value="1"/>
</dbReference>
<evidence type="ECO:0000313" key="5">
    <source>
        <dbReference type="Proteomes" id="UP000003959"/>
    </source>
</evidence>